<dbReference type="EMBL" id="JACHVX010000005">
    <property type="protein sequence ID" value="MBB2924596.1"/>
    <property type="molecule type" value="Genomic_DNA"/>
</dbReference>
<sequence>MRLLVLGGTRFLGRAVVADALDRGWDVTTLHRGVTGAPPAGVRTLVADRTSTADVERALDGGSWDLVVDTWSGSPRIASDAAALLAGRAGAYGFVSSISVYAWGTHVDETSPVVDGDPRADDGEYPALKRGAELGVLAAHPDALLARAGLLLGPHEDIGRLPWWLTRIARGGRVVAPGRPDRPLQYVDARDAARWLLSGLEGGLGGAVDVASSSGHATTRSLLEACVAATGSDAELVWVDEATLAAAGAEPWTQLPCWVPEAGDLAGFFEGDTSRAAATGLVCRPVEDTVADTWRWLTADGAPAQRPDRARHGLPADIEAALLGTP</sequence>
<comment type="caution">
    <text evidence="2">The sequence shown here is derived from an EMBL/GenBank/DDBJ whole genome shotgun (WGS) entry which is preliminary data.</text>
</comment>
<dbReference type="InterPro" id="IPR001509">
    <property type="entry name" value="Epimerase_deHydtase"/>
</dbReference>
<gene>
    <name evidence="2" type="ORF">FHR80_003529</name>
</gene>
<name>A0A7W4YDI6_9CELL</name>
<reference evidence="2 3" key="1">
    <citation type="submission" date="2020-08" db="EMBL/GenBank/DDBJ databases">
        <title>The Agave Microbiome: Exploring the role of microbial communities in plant adaptations to desert environments.</title>
        <authorList>
            <person name="Partida-Martinez L.P."/>
        </authorList>
    </citation>
    <scope>NUCLEOTIDE SEQUENCE [LARGE SCALE GENOMIC DNA]</scope>
    <source>
        <strain evidence="2 3">RAS26</strain>
    </source>
</reference>
<dbReference type="Gene3D" id="3.40.50.720">
    <property type="entry name" value="NAD(P)-binding Rossmann-like Domain"/>
    <property type="match status" value="1"/>
</dbReference>
<dbReference type="Pfam" id="PF01370">
    <property type="entry name" value="Epimerase"/>
    <property type="match status" value="1"/>
</dbReference>
<evidence type="ECO:0000313" key="3">
    <source>
        <dbReference type="Proteomes" id="UP000518206"/>
    </source>
</evidence>
<proteinExistence type="predicted"/>
<evidence type="ECO:0000259" key="1">
    <source>
        <dbReference type="Pfam" id="PF01370"/>
    </source>
</evidence>
<dbReference type="RefSeq" id="WP_183297361.1">
    <property type="nucleotide sequence ID" value="NZ_JACHVX010000005.1"/>
</dbReference>
<organism evidence="2 3">
    <name type="scientific">Cellulomonas cellasea</name>
    <dbReference type="NCBI Taxonomy" id="43670"/>
    <lineage>
        <taxon>Bacteria</taxon>
        <taxon>Bacillati</taxon>
        <taxon>Actinomycetota</taxon>
        <taxon>Actinomycetes</taxon>
        <taxon>Micrococcales</taxon>
        <taxon>Cellulomonadaceae</taxon>
        <taxon>Cellulomonas</taxon>
    </lineage>
</organism>
<dbReference type="InterPro" id="IPR036291">
    <property type="entry name" value="NAD(P)-bd_dom_sf"/>
</dbReference>
<dbReference type="Proteomes" id="UP000518206">
    <property type="component" value="Unassembled WGS sequence"/>
</dbReference>
<reference evidence="2 3" key="2">
    <citation type="submission" date="2020-08" db="EMBL/GenBank/DDBJ databases">
        <authorList>
            <person name="Partida-Martinez L."/>
            <person name="Huntemann M."/>
            <person name="Clum A."/>
            <person name="Wang J."/>
            <person name="Palaniappan K."/>
            <person name="Ritter S."/>
            <person name="Chen I.-M."/>
            <person name="Stamatis D."/>
            <person name="Reddy T."/>
            <person name="O'Malley R."/>
            <person name="Daum C."/>
            <person name="Shapiro N."/>
            <person name="Ivanova N."/>
            <person name="Kyrpides N."/>
            <person name="Woyke T."/>
        </authorList>
    </citation>
    <scope>NUCLEOTIDE SEQUENCE [LARGE SCALE GENOMIC DNA]</scope>
    <source>
        <strain evidence="2 3">RAS26</strain>
    </source>
</reference>
<evidence type="ECO:0000313" key="2">
    <source>
        <dbReference type="EMBL" id="MBB2924596.1"/>
    </source>
</evidence>
<protein>
    <submittedName>
        <fullName evidence="2">Nucleoside-diphosphate-sugar epimerase</fullName>
    </submittedName>
</protein>
<accession>A0A7W4YDI6</accession>
<dbReference type="SUPFAM" id="SSF51735">
    <property type="entry name" value="NAD(P)-binding Rossmann-fold domains"/>
    <property type="match status" value="1"/>
</dbReference>
<dbReference type="AlphaFoldDB" id="A0A7W4YDI6"/>
<feature type="domain" description="NAD-dependent epimerase/dehydratase" evidence="1">
    <location>
        <begin position="4"/>
        <end position="197"/>
    </location>
</feature>